<reference evidence="1" key="1">
    <citation type="journal article" date="2015" name="Nature">
        <title>Complex archaea that bridge the gap between prokaryotes and eukaryotes.</title>
        <authorList>
            <person name="Spang A."/>
            <person name="Saw J.H."/>
            <person name="Jorgensen S.L."/>
            <person name="Zaremba-Niedzwiedzka K."/>
            <person name="Martijn J."/>
            <person name="Lind A.E."/>
            <person name="van Eijk R."/>
            <person name="Schleper C."/>
            <person name="Guy L."/>
            <person name="Ettema T.J."/>
        </authorList>
    </citation>
    <scope>NUCLEOTIDE SEQUENCE</scope>
</reference>
<dbReference type="SUPFAM" id="SSF53335">
    <property type="entry name" value="S-adenosyl-L-methionine-dependent methyltransferases"/>
    <property type="match status" value="1"/>
</dbReference>
<name>A0A0F9QG09_9ZZZZ</name>
<evidence type="ECO:0000313" key="1">
    <source>
        <dbReference type="EMBL" id="KKN04223.1"/>
    </source>
</evidence>
<comment type="caution">
    <text evidence="1">The sequence shown here is derived from an EMBL/GenBank/DDBJ whole genome shotgun (WGS) entry which is preliminary data.</text>
</comment>
<dbReference type="PANTHER" id="PTHR43861">
    <property type="entry name" value="TRANS-ACONITATE 2-METHYLTRANSFERASE-RELATED"/>
    <property type="match status" value="1"/>
</dbReference>
<proteinExistence type="predicted"/>
<evidence type="ECO:0008006" key="2">
    <source>
        <dbReference type="Google" id="ProtNLM"/>
    </source>
</evidence>
<sequence>MEITEVTRECDICGCDKNTLISKKPSWTKTSVIKYKNKLYHSTDVMCNNCGVIYKNPMMSRESMRDFYQDAYMQLYEPFNVTSISGVSIALRAVTAIYCLDWLDSIGYDITEKKVFEVGCGFGTLLMAMRSLGAEVAGVEPGKRSSEIGEKVFGFKATVNSFEEFNTSHLYDLVIINNTLEHFYSPTEALKKARTMLSPHGKILVEVPSMLYPYPGIPIDGFLSSAHNFTFSKESFEWLAYKCGLKIDYMAYKGHKKCMFFLLSEYKHSETVQLTIPPTKENINKLLNQYQEVNTFIDDISDQVKFTQKMKEEGYLGIAKEYPNHTNVLGISYVNWLLAQNKPKESLDFLNSPAGVWKDNQSEDVDMHPGTLTYLRGLTYRHLGDFLQAKKCFEEAMLQYPHFYKYNFLSDMVINGLIPENIFGTSSWYNCAKTLEMM</sequence>
<organism evidence="1">
    <name type="scientific">marine sediment metagenome</name>
    <dbReference type="NCBI Taxonomy" id="412755"/>
    <lineage>
        <taxon>unclassified sequences</taxon>
        <taxon>metagenomes</taxon>
        <taxon>ecological metagenomes</taxon>
    </lineage>
</organism>
<dbReference type="InterPro" id="IPR029063">
    <property type="entry name" value="SAM-dependent_MTases_sf"/>
</dbReference>
<dbReference type="Pfam" id="PF13489">
    <property type="entry name" value="Methyltransf_23"/>
    <property type="match status" value="1"/>
</dbReference>
<dbReference type="CDD" id="cd02440">
    <property type="entry name" value="AdoMet_MTases"/>
    <property type="match status" value="1"/>
</dbReference>
<gene>
    <name evidence="1" type="ORF">LCGC14_1099640</name>
</gene>
<dbReference type="AlphaFoldDB" id="A0A0F9QG09"/>
<protein>
    <recommendedName>
        <fullName evidence="2">Methyltransferase type 11 domain-containing protein</fullName>
    </recommendedName>
</protein>
<dbReference type="EMBL" id="LAZR01004943">
    <property type="protein sequence ID" value="KKN04223.1"/>
    <property type="molecule type" value="Genomic_DNA"/>
</dbReference>
<dbReference type="Gene3D" id="3.40.50.150">
    <property type="entry name" value="Vaccinia Virus protein VP39"/>
    <property type="match status" value="1"/>
</dbReference>
<dbReference type="PANTHER" id="PTHR43861:SF6">
    <property type="entry name" value="METHYLTRANSFERASE TYPE 11"/>
    <property type="match status" value="1"/>
</dbReference>
<accession>A0A0F9QG09</accession>